<dbReference type="Proteomes" id="UP000236584">
    <property type="component" value="Chromosome"/>
</dbReference>
<sequence>MPLLAPQAYSYYLTALVPSVVVMLQVELTAHGKPWLPLLALFCFHVHSFGLRLAVEFLPPVLPYRAASVPGLDATVADVVVSVFQPGVWGALLLGLLAAKRVADAARGASASA</sequence>
<name>A0A2I8VJ33_9EURY</name>
<dbReference type="AlphaFoldDB" id="A0A2I8VJ33"/>
<dbReference type="RefSeq" id="WP_103425614.1">
    <property type="nucleotide sequence ID" value="NZ_CP026309.1"/>
</dbReference>
<dbReference type="EMBL" id="CP026309">
    <property type="protein sequence ID" value="AUV81925.1"/>
    <property type="molecule type" value="Genomic_DNA"/>
</dbReference>
<proteinExistence type="predicted"/>
<evidence type="ECO:0000313" key="2">
    <source>
        <dbReference type="Proteomes" id="UP000236584"/>
    </source>
</evidence>
<dbReference type="KEGG" id="srub:C2R22_09900"/>
<reference evidence="1 2" key="1">
    <citation type="submission" date="2018-01" db="EMBL/GenBank/DDBJ databases">
        <title>Complete genome sequence of Salinigranum rubrum GX10T, an extremely halophilic archaeon isolated from a marine solar saltern.</title>
        <authorList>
            <person name="Han S."/>
        </authorList>
    </citation>
    <scope>NUCLEOTIDE SEQUENCE [LARGE SCALE GENOMIC DNA]</scope>
    <source>
        <strain evidence="1 2">GX10</strain>
    </source>
</reference>
<dbReference type="GeneID" id="35592405"/>
<gene>
    <name evidence="1" type="ORF">C2R22_09900</name>
</gene>
<accession>A0A2I8VJ33</accession>
<protein>
    <submittedName>
        <fullName evidence="1">Uncharacterized protein</fullName>
    </submittedName>
</protein>
<evidence type="ECO:0000313" key="1">
    <source>
        <dbReference type="EMBL" id="AUV81925.1"/>
    </source>
</evidence>
<organism evidence="1 2">
    <name type="scientific">Salinigranum rubrum</name>
    <dbReference type="NCBI Taxonomy" id="755307"/>
    <lineage>
        <taxon>Archaea</taxon>
        <taxon>Methanobacteriati</taxon>
        <taxon>Methanobacteriota</taxon>
        <taxon>Stenosarchaea group</taxon>
        <taxon>Halobacteria</taxon>
        <taxon>Halobacteriales</taxon>
        <taxon>Haloferacaceae</taxon>
        <taxon>Salinigranum</taxon>
    </lineage>
</organism>
<keyword evidence="2" id="KW-1185">Reference proteome</keyword>